<gene>
    <name evidence="3" type="ORF">PHPALM_29704</name>
</gene>
<evidence type="ECO:0000313" key="4">
    <source>
        <dbReference type="Proteomes" id="UP000237271"/>
    </source>
</evidence>
<name>A0A2P4X6Y0_9STRA</name>
<feature type="compositionally biased region" description="Basic and acidic residues" evidence="1">
    <location>
        <begin position="110"/>
        <end position="119"/>
    </location>
</feature>
<organism evidence="3 4">
    <name type="scientific">Phytophthora palmivora</name>
    <dbReference type="NCBI Taxonomy" id="4796"/>
    <lineage>
        <taxon>Eukaryota</taxon>
        <taxon>Sar</taxon>
        <taxon>Stramenopiles</taxon>
        <taxon>Oomycota</taxon>
        <taxon>Peronosporomycetes</taxon>
        <taxon>Peronosporales</taxon>
        <taxon>Peronosporaceae</taxon>
        <taxon>Phytophthora</taxon>
    </lineage>
</organism>
<dbReference type="Gene3D" id="1.25.10.10">
    <property type="entry name" value="Leucine-rich Repeat Variant"/>
    <property type="match status" value="1"/>
</dbReference>
<dbReference type="Pfam" id="PF23744">
    <property type="entry name" value="ARM_LRRK2"/>
    <property type="match status" value="1"/>
</dbReference>
<dbReference type="InterPro" id="IPR011989">
    <property type="entry name" value="ARM-like"/>
</dbReference>
<feature type="compositionally biased region" description="Basic and acidic residues" evidence="1">
    <location>
        <begin position="29"/>
        <end position="48"/>
    </location>
</feature>
<feature type="domain" description="LRRK2 ARM repeat" evidence="2">
    <location>
        <begin position="144"/>
        <end position="264"/>
    </location>
</feature>
<accession>A0A2P4X6Y0</accession>
<comment type="caution">
    <text evidence="3">The sequence shown here is derived from an EMBL/GenBank/DDBJ whole genome shotgun (WGS) entry which is preliminary data.</text>
</comment>
<feature type="compositionally biased region" description="Polar residues" evidence="1">
    <location>
        <begin position="49"/>
        <end position="62"/>
    </location>
</feature>
<dbReference type="EMBL" id="NCKW01016103">
    <property type="protein sequence ID" value="POM61301.1"/>
    <property type="molecule type" value="Genomic_DNA"/>
</dbReference>
<dbReference type="Proteomes" id="UP000237271">
    <property type="component" value="Unassembled WGS sequence"/>
</dbReference>
<feature type="region of interest" description="Disordered" evidence="1">
    <location>
        <begin position="1"/>
        <end position="133"/>
    </location>
</feature>
<evidence type="ECO:0000259" key="2">
    <source>
        <dbReference type="Pfam" id="PF23744"/>
    </source>
</evidence>
<sequence length="357" mass="39392">MHPSSQQLGVGDCVAVKPKSSVKKTNRVRSSDDDNQVEERRVPFKSDSKTPSTNKNIKVTTTRSHKASTMELTKQESSRPRKRGEFEDKGPETAATQRRARTAENTSSSKKREPIEAMHKPMPSRRQRDLSDSVAQTQKQVAEIMETITAAEADAVVVKNALSQLLRVIRSAPQITAECIHEQKGELILLHTIQTHSSHAVLLCYGCVLMRKLCHLSVDSVELFVHHGIIPTVAQALLSFPEDAILQASACGCLAVLTQTSDVSKNEMLNDPSILGLVLASLDIHRDYSNLTRQVQIYAFLTELCDYGGPSTVATLIAHDPRRKAESPIALAVALTRQSMAREDKKVTCSFCSLLLW</sequence>
<evidence type="ECO:0000313" key="3">
    <source>
        <dbReference type="EMBL" id="POM61301.1"/>
    </source>
</evidence>
<dbReference type="InterPro" id="IPR056597">
    <property type="entry name" value="ARM_LRRK2"/>
</dbReference>
<protein>
    <recommendedName>
        <fullName evidence="2">LRRK2 ARM repeat domain-containing protein</fullName>
    </recommendedName>
</protein>
<dbReference type="InterPro" id="IPR016024">
    <property type="entry name" value="ARM-type_fold"/>
</dbReference>
<reference evidence="3 4" key="1">
    <citation type="journal article" date="2017" name="Genome Biol. Evol.">
        <title>Phytophthora megakarya and P. palmivora, closely related causal agents of cacao black pod rot, underwent increases in genome sizes and gene numbers by different mechanisms.</title>
        <authorList>
            <person name="Ali S.S."/>
            <person name="Shao J."/>
            <person name="Lary D.J."/>
            <person name="Kronmiller B."/>
            <person name="Shen D."/>
            <person name="Strem M.D."/>
            <person name="Amoako-Attah I."/>
            <person name="Akrofi A.Y."/>
            <person name="Begoude B.A."/>
            <person name="Ten Hoopen G.M."/>
            <person name="Coulibaly K."/>
            <person name="Kebe B.I."/>
            <person name="Melnick R.L."/>
            <person name="Guiltinan M.J."/>
            <person name="Tyler B.M."/>
            <person name="Meinhardt L.W."/>
            <person name="Bailey B.A."/>
        </authorList>
    </citation>
    <scope>NUCLEOTIDE SEQUENCE [LARGE SCALE GENOMIC DNA]</scope>
    <source>
        <strain evidence="4">sbr112.9</strain>
    </source>
</reference>
<dbReference type="AlphaFoldDB" id="A0A2P4X6Y0"/>
<evidence type="ECO:0000256" key="1">
    <source>
        <dbReference type="SAM" id="MobiDB-lite"/>
    </source>
</evidence>
<proteinExistence type="predicted"/>
<dbReference type="OrthoDB" id="79761at2759"/>
<feature type="compositionally biased region" description="Basic and acidic residues" evidence="1">
    <location>
        <begin position="73"/>
        <end position="91"/>
    </location>
</feature>
<keyword evidence="4" id="KW-1185">Reference proteome</keyword>
<dbReference type="SUPFAM" id="SSF48371">
    <property type="entry name" value="ARM repeat"/>
    <property type="match status" value="1"/>
</dbReference>